<keyword evidence="8" id="KW-0675">Receptor</keyword>
<evidence type="ECO:0000259" key="7">
    <source>
        <dbReference type="Pfam" id="PF07715"/>
    </source>
</evidence>
<dbReference type="Gene3D" id="2.170.130.10">
    <property type="entry name" value="TonB-dependent receptor, plug domain"/>
    <property type="match status" value="1"/>
</dbReference>
<keyword evidence="9" id="KW-1185">Reference proteome</keyword>
<evidence type="ECO:0000256" key="1">
    <source>
        <dbReference type="ARBA" id="ARBA00004442"/>
    </source>
</evidence>
<sequence>MISKKHKAFRSMLMGSVMLTPMMLAANATAQDADEDDKDDVEEITVTGIRASLKSARDMKRNADTAVDTISASDVSTLPDLSVAEALARVPGVVVQRFGLGASDGDFPSPEGGDNLIRGLQLVRSEFNGRDAFSANGGRSLDFGTVPPELIGSVEVFKNSSADLIQGGIGGTINLRTLEPFDRSGRIAVVTVDGTYTDLRDEFTPDISVVLGDRWEVSSGEVGLLGSFSTSELKSSLEGFQIGQLLPIDLDGQTVAVPGGFQLRTNEVDRSRDSYYLAGQWRNEEGNLEVTAKYSRIENTVTSDERTLEWFSDGEMWFQTGPTGDYTTTPFSSNGLAQCNGSNDPTPSNPTCEMTQSVSALFESGVVSNGLRDWTGSRGANFTNLGIHQEEKSMTDDLSINIKWMPTEQLFVNIDAHKTSASFDMSRLWAGTRFYSDFELNADLDDPRVRLVVDPDNNPQARGGLTPAYNGDLSDPVNSFLLFAADEFQDNEGDMFAIKGDVQYDFDNDSWFESVKFGARYAERDQVNRSAGLNWAALAPSWGGGLLPMNALATPGFETVDFSNFFGGGVVTGDNTEVVFANRELLSDYDAFVQMVDTDPLITPDWNPLRRDGQVDWSRGTIGDIVEKTTDFYVRLDMGNEFDNGMSLDANVGLRYTKSSVSGQGQLDYNDITDDDARTLAPQTTAFFDQESIDRSGQFSNVGYWLPSLNVKWNVSETSLIRFAGSKQITRPNISQLRSSQVAVGALRYIVDEDTDPPTVTDVVPNLINIYGGNPNLEAIESWNFDLGYEYYFGEQDSFTFSLFYKDISNNIIYGSQTLETVTLDGQEVAIVYNGDLNQDEATIKGFEVAYQQFFTHLDGFLGHLGVQANYTYIDAKTDAPLPIVDADGDGTPDSFERIFRYGVNDYLGLSKHTANLIGIYQDDKLEVRLAYNWRSSHLSSYRDFVTGNPIIQQDRGYLDGSIKYELNDMMQLRVQVANILNTRAKADQQIDADGQTFGRTAFLGDRRIKAGIRFKF</sequence>
<feature type="signal peptide" evidence="5">
    <location>
        <begin position="1"/>
        <end position="30"/>
    </location>
</feature>
<dbReference type="InterPro" id="IPR010104">
    <property type="entry name" value="TonB_rcpt_bac"/>
</dbReference>
<comment type="subcellular location">
    <subcellularLocation>
        <location evidence="1 4">Cell outer membrane</location>
    </subcellularLocation>
</comment>
<dbReference type="InterPro" id="IPR037066">
    <property type="entry name" value="Plug_dom_sf"/>
</dbReference>
<evidence type="ECO:0000256" key="5">
    <source>
        <dbReference type="SAM" id="SignalP"/>
    </source>
</evidence>
<evidence type="ECO:0000256" key="4">
    <source>
        <dbReference type="RuleBase" id="RU003357"/>
    </source>
</evidence>
<dbReference type="KEGG" id="tmk:QGN29_04235"/>
<evidence type="ECO:0000256" key="3">
    <source>
        <dbReference type="ARBA" id="ARBA00023237"/>
    </source>
</evidence>
<evidence type="ECO:0000259" key="6">
    <source>
        <dbReference type="Pfam" id="PF00593"/>
    </source>
</evidence>
<evidence type="ECO:0000313" key="8">
    <source>
        <dbReference type="EMBL" id="WND03581.1"/>
    </source>
</evidence>
<proteinExistence type="inferred from homology"/>
<dbReference type="InterPro" id="IPR012910">
    <property type="entry name" value="Plug_dom"/>
</dbReference>
<gene>
    <name evidence="8" type="ORF">QGN29_04235</name>
</gene>
<protein>
    <submittedName>
        <fullName evidence="8">TonB-dependent receptor</fullName>
    </submittedName>
</protein>
<organism evidence="8 9">
    <name type="scientific">Temperatibacter marinus</name>
    <dbReference type="NCBI Taxonomy" id="1456591"/>
    <lineage>
        <taxon>Bacteria</taxon>
        <taxon>Pseudomonadati</taxon>
        <taxon>Pseudomonadota</taxon>
        <taxon>Alphaproteobacteria</taxon>
        <taxon>Kordiimonadales</taxon>
        <taxon>Temperatibacteraceae</taxon>
        <taxon>Temperatibacter</taxon>
    </lineage>
</organism>
<name>A0AA52EKA5_9PROT</name>
<keyword evidence="2 4" id="KW-0472">Membrane</keyword>
<dbReference type="PANTHER" id="PTHR40980">
    <property type="entry name" value="PLUG DOMAIN-CONTAINING PROTEIN"/>
    <property type="match status" value="1"/>
</dbReference>
<accession>A0AA52EKA5</accession>
<dbReference type="NCBIfam" id="TIGR01782">
    <property type="entry name" value="TonB-Xanth-Caul"/>
    <property type="match status" value="1"/>
</dbReference>
<dbReference type="SUPFAM" id="SSF56935">
    <property type="entry name" value="Porins"/>
    <property type="match status" value="1"/>
</dbReference>
<feature type="domain" description="TonB-dependent receptor-like beta-barrel" evidence="6">
    <location>
        <begin position="451"/>
        <end position="980"/>
    </location>
</feature>
<keyword evidence="5" id="KW-0732">Signal</keyword>
<keyword evidence="4" id="KW-0798">TonB box</keyword>
<evidence type="ECO:0000313" key="9">
    <source>
        <dbReference type="Proteomes" id="UP001268683"/>
    </source>
</evidence>
<dbReference type="Gene3D" id="2.40.170.20">
    <property type="entry name" value="TonB-dependent receptor, beta-barrel domain"/>
    <property type="match status" value="1"/>
</dbReference>
<evidence type="ECO:0000256" key="2">
    <source>
        <dbReference type="ARBA" id="ARBA00023136"/>
    </source>
</evidence>
<dbReference type="Pfam" id="PF00593">
    <property type="entry name" value="TonB_dep_Rec_b-barrel"/>
    <property type="match status" value="1"/>
</dbReference>
<feature type="domain" description="TonB-dependent receptor plug" evidence="7">
    <location>
        <begin position="60"/>
        <end position="172"/>
    </location>
</feature>
<dbReference type="PANTHER" id="PTHR40980:SF3">
    <property type="entry name" value="TONB-DEPENDENT RECEPTOR-LIKE BETA-BARREL DOMAIN-CONTAINING PROTEIN"/>
    <property type="match status" value="1"/>
</dbReference>
<dbReference type="InterPro" id="IPR036942">
    <property type="entry name" value="Beta-barrel_TonB_sf"/>
</dbReference>
<dbReference type="RefSeq" id="WP_310799434.1">
    <property type="nucleotide sequence ID" value="NZ_CP123872.1"/>
</dbReference>
<dbReference type="EMBL" id="CP123872">
    <property type="protein sequence ID" value="WND03581.1"/>
    <property type="molecule type" value="Genomic_DNA"/>
</dbReference>
<reference evidence="8" key="1">
    <citation type="submission" date="2023-04" db="EMBL/GenBank/DDBJ databases">
        <title>Complete genome sequence of Temperatibacter marinus.</title>
        <authorList>
            <person name="Rong J.-C."/>
            <person name="Yi M.-L."/>
            <person name="Zhao Q."/>
        </authorList>
    </citation>
    <scope>NUCLEOTIDE SEQUENCE</scope>
    <source>
        <strain evidence="8">NBRC 110045</strain>
    </source>
</reference>
<dbReference type="Proteomes" id="UP001268683">
    <property type="component" value="Chromosome"/>
</dbReference>
<feature type="chain" id="PRO_5041246245" evidence="5">
    <location>
        <begin position="31"/>
        <end position="1017"/>
    </location>
</feature>
<keyword evidence="3" id="KW-0998">Cell outer membrane</keyword>
<dbReference type="InterPro" id="IPR000531">
    <property type="entry name" value="Beta-barrel_TonB"/>
</dbReference>
<comment type="similarity">
    <text evidence="4">Belongs to the TonB-dependent receptor family.</text>
</comment>
<dbReference type="AlphaFoldDB" id="A0AA52EKA5"/>
<dbReference type="GO" id="GO:0009279">
    <property type="term" value="C:cell outer membrane"/>
    <property type="evidence" value="ECO:0007669"/>
    <property type="project" value="UniProtKB-SubCell"/>
</dbReference>
<dbReference type="Pfam" id="PF07715">
    <property type="entry name" value="Plug"/>
    <property type="match status" value="1"/>
</dbReference>